<proteinExistence type="inferred from homology"/>
<dbReference type="RefSeq" id="WP_344937677.1">
    <property type="nucleotide sequence ID" value="NZ_BAABDM010000007.1"/>
</dbReference>
<evidence type="ECO:0000259" key="3">
    <source>
        <dbReference type="Pfam" id="PF02771"/>
    </source>
</evidence>
<dbReference type="InterPro" id="IPR013107">
    <property type="entry name" value="Acyl-CoA_DH_C"/>
</dbReference>
<evidence type="ECO:0000259" key="4">
    <source>
        <dbReference type="Pfam" id="PF08028"/>
    </source>
</evidence>
<dbReference type="InterPro" id="IPR046373">
    <property type="entry name" value="Acyl-CoA_Oxase/DH_mid-dom_sf"/>
</dbReference>
<dbReference type="PANTHER" id="PTHR48083">
    <property type="entry name" value="MEDIUM-CHAIN SPECIFIC ACYL-COA DEHYDROGENASE, MITOCHONDRIAL-RELATED"/>
    <property type="match status" value="1"/>
</dbReference>
<comment type="similarity">
    <text evidence="2">Belongs to the HpaH/HsaA monooxygenase family.</text>
</comment>
<dbReference type="SUPFAM" id="SSF47203">
    <property type="entry name" value="Acyl-CoA dehydrogenase C-terminal domain-like"/>
    <property type="match status" value="1"/>
</dbReference>
<keyword evidence="5" id="KW-0503">Monooxygenase</keyword>
<dbReference type="PANTHER" id="PTHR48083:SF19">
    <property type="entry name" value="FLAVIN-DEPENDENT MONOOXYGENASE, OXYGENASE SUBUNIT HSAA"/>
    <property type="match status" value="1"/>
</dbReference>
<evidence type="ECO:0000313" key="5">
    <source>
        <dbReference type="EMBL" id="GAA4102549.1"/>
    </source>
</evidence>
<comment type="caution">
    <text evidence="5">The sequence shown here is derived from an EMBL/GenBank/DDBJ whole genome shotgun (WGS) entry which is preliminary data.</text>
</comment>
<name>A0ABP7X2M5_9GAMM</name>
<accession>A0ABP7X2M5</accession>
<dbReference type="GO" id="GO:0004497">
    <property type="term" value="F:monooxygenase activity"/>
    <property type="evidence" value="ECO:0007669"/>
    <property type="project" value="UniProtKB-KW"/>
</dbReference>
<gene>
    <name evidence="5" type="ORF">GCM10022414_30470</name>
</gene>
<dbReference type="Pfam" id="PF08028">
    <property type="entry name" value="Acyl-CoA_dh_2"/>
    <property type="match status" value="1"/>
</dbReference>
<evidence type="ECO:0000256" key="2">
    <source>
        <dbReference type="ARBA" id="ARBA00049661"/>
    </source>
</evidence>
<dbReference type="EMBL" id="BAABDM010000007">
    <property type="protein sequence ID" value="GAA4102549.1"/>
    <property type="molecule type" value="Genomic_DNA"/>
</dbReference>
<dbReference type="InterPro" id="IPR037069">
    <property type="entry name" value="AcylCoA_DH/ox_N_sf"/>
</dbReference>
<protein>
    <submittedName>
        <fullName evidence="5">Flavin-dependent monooxygenase</fullName>
    </submittedName>
</protein>
<feature type="domain" description="Acyl-CoA dehydrogenase C-terminal" evidence="4">
    <location>
        <begin position="254"/>
        <end position="364"/>
    </location>
</feature>
<evidence type="ECO:0000256" key="1">
    <source>
        <dbReference type="ARBA" id="ARBA00023002"/>
    </source>
</evidence>
<dbReference type="SUPFAM" id="SSF56645">
    <property type="entry name" value="Acyl-CoA dehydrogenase NM domain-like"/>
    <property type="match status" value="1"/>
</dbReference>
<dbReference type="InterPro" id="IPR050741">
    <property type="entry name" value="Acyl-CoA_dehydrogenase"/>
</dbReference>
<sequence>MTSMPESNSESTKRSLGSPRANELLARARALQPVLKERAAQCALDAKVPEETIADFQTAGFFKILQSEAYGGYEMDPQVYYSVVMEIAKACMSSAWVLSVIGVHNWQLNLFDPEAAKEVWATDPSVLISSSYAPVGLVTRVDGGFMLSGCWSFSSGCEHCDWVYLGGVAPAEDGSWEMENYRTFLIPRKDYQIIKNWDVVGLKGTGSHDIDVDNVFVPEHRTHFMFNDVITNKHKNKPPLYQLPFMQVFSRAVCTATLGTLEAALDDYIHVANNRIAGRVMMRDDADSKRIAAQVKSEVESMKLTMIANFEAMLDSARTGVEIGMAERARFRYESAKVADRCVALSSKMLKASGSGSIRNKSALLAKHLDMLASQAHVANVSDSFEINLGGVLFGHESTELGL</sequence>
<dbReference type="InterPro" id="IPR036250">
    <property type="entry name" value="AcylCo_DH-like_C"/>
</dbReference>
<dbReference type="Gene3D" id="1.10.540.10">
    <property type="entry name" value="Acyl-CoA dehydrogenase/oxidase, N-terminal domain"/>
    <property type="match status" value="1"/>
</dbReference>
<dbReference type="Pfam" id="PF02771">
    <property type="entry name" value="Acyl-CoA_dh_N"/>
    <property type="match status" value="1"/>
</dbReference>
<dbReference type="InterPro" id="IPR013786">
    <property type="entry name" value="AcylCoA_DH/ox_N"/>
</dbReference>
<dbReference type="Gene3D" id="1.20.140.10">
    <property type="entry name" value="Butyryl-CoA Dehydrogenase, subunit A, domain 3"/>
    <property type="match status" value="1"/>
</dbReference>
<keyword evidence="1" id="KW-0560">Oxidoreductase</keyword>
<dbReference type="PIRSF" id="PIRSF016578">
    <property type="entry name" value="HsaA"/>
    <property type="match status" value="1"/>
</dbReference>
<dbReference type="Proteomes" id="UP001500392">
    <property type="component" value="Unassembled WGS sequence"/>
</dbReference>
<evidence type="ECO:0000313" key="6">
    <source>
        <dbReference type="Proteomes" id="UP001500392"/>
    </source>
</evidence>
<feature type="domain" description="Acyl-CoA dehydrogenase/oxidase N-terminal" evidence="3">
    <location>
        <begin position="31"/>
        <end position="120"/>
    </location>
</feature>
<organism evidence="5 6">
    <name type="scientific">Zhongshania borealis</name>
    <dbReference type="NCBI Taxonomy" id="889488"/>
    <lineage>
        <taxon>Bacteria</taxon>
        <taxon>Pseudomonadati</taxon>
        <taxon>Pseudomonadota</taxon>
        <taxon>Gammaproteobacteria</taxon>
        <taxon>Cellvibrionales</taxon>
        <taxon>Spongiibacteraceae</taxon>
        <taxon>Zhongshania</taxon>
    </lineage>
</organism>
<dbReference type="Gene3D" id="2.40.110.10">
    <property type="entry name" value="Butyryl-CoA Dehydrogenase, subunit A, domain 2"/>
    <property type="match status" value="1"/>
</dbReference>
<dbReference type="InterPro" id="IPR009100">
    <property type="entry name" value="AcylCoA_DH/oxidase_NM_dom_sf"/>
</dbReference>
<reference evidence="6" key="1">
    <citation type="journal article" date="2019" name="Int. J. Syst. Evol. Microbiol.">
        <title>The Global Catalogue of Microorganisms (GCM) 10K type strain sequencing project: providing services to taxonomists for standard genome sequencing and annotation.</title>
        <authorList>
            <consortium name="The Broad Institute Genomics Platform"/>
            <consortium name="The Broad Institute Genome Sequencing Center for Infectious Disease"/>
            <person name="Wu L."/>
            <person name="Ma J."/>
        </authorList>
    </citation>
    <scope>NUCLEOTIDE SEQUENCE [LARGE SCALE GENOMIC DNA]</scope>
    <source>
        <strain evidence="6">JCM 17304</strain>
    </source>
</reference>
<keyword evidence="6" id="KW-1185">Reference proteome</keyword>